<dbReference type="Gene3D" id="1.25.40.10">
    <property type="entry name" value="Tetratricopeptide repeat domain"/>
    <property type="match status" value="1"/>
</dbReference>
<evidence type="ECO:0000313" key="2">
    <source>
        <dbReference type="EMBL" id="GAA4305655.1"/>
    </source>
</evidence>
<organism evidence="2 3">
    <name type="scientific">Compostibacter hankyongensis</name>
    <dbReference type="NCBI Taxonomy" id="1007089"/>
    <lineage>
        <taxon>Bacteria</taxon>
        <taxon>Pseudomonadati</taxon>
        <taxon>Bacteroidota</taxon>
        <taxon>Chitinophagia</taxon>
        <taxon>Chitinophagales</taxon>
        <taxon>Chitinophagaceae</taxon>
        <taxon>Compostibacter</taxon>
    </lineage>
</organism>
<comment type="caution">
    <text evidence="2">The sequence shown here is derived from an EMBL/GenBank/DDBJ whole genome shotgun (WGS) entry which is preliminary data.</text>
</comment>
<dbReference type="Proteomes" id="UP001501207">
    <property type="component" value="Unassembled WGS sequence"/>
</dbReference>
<feature type="transmembrane region" description="Helical" evidence="1">
    <location>
        <begin position="32"/>
        <end position="50"/>
    </location>
</feature>
<keyword evidence="3" id="KW-1185">Reference proteome</keyword>
<keyword evidence="1" id="KW-0472">Membrane</keyword>
<gene>
    <name evidence="2" type="ORF">GCM10023143_11050</name>
</gene>
<dbReference type="InterPro" id="IPR019734">
    <property type="entry name" value="TPR_rpt"/>
</dbReference>
<keyword evidence="1" id="KW-0812">Transmembrane</keyword>
<dbReference type="EMBL" id="BAABFN010000002">
    <property type="protein sequence ID" value="GAA4305655.1"/>
    <property type="molecule type" value="Genomic_DNA"/>
</dbReference>
<evidence type="ECO:0000256" key="1">
    <source>
        <dbReference type="SAM" id="Phobius"/>
    </source>
</evidence>
<evidence type="ECO:0008006" key="4">
    <source>
        <dbReference type="Google" id="ProtNLM"/>
    </source>
</evidence>
<evidence type="ECO:0000313" key="3">
    <source>
        <dbReference type="Proteomes" id="UP001501207"/>
    </source>
</evidence>
<reference evidence="3" key="1">
    <citation type="journal article" date="2019" name="Int. J. Syst. Evol. Microbiol.">
        <title>The Global Catalogue of Microorganisms (GCM) 10K type strain sequencing project: providing services to taxonomists for standard genome sequencing and annotation.</title>
        <authorList>
            <consortium name="The Broad Institute Genomics Platform"/>
            <consortium name="The Broad Institute Genome Sequencing Center for Infectious Disease"/>
            <person name="Wu L."/>
            <person name="Ma J."/>
        </authorList>
    </citation>
    <scope>NUCLEOTIDE SEQUENCE [LARGE SCALE GENOMIC DNA]</scope>
    <source>
        <strain evidence="3">JCM 17664</strain>
    </source>
</reference>
<accession>A0ABP8FKG4</accession>
<keyword evidence="1" id="KW-1133">Transmembrane helix</keyword>
<sequence length="227" mass="25603">MAVQQKKRPSTQFQVQDTVNKAEHYYRNNARIINIVGIVIILLIGGYFGYKYLYLAPREGKAQAMIFKAQQYFQKDSLRLALEGDGNNYGYLQVMQRYGGTKVGKLAALSAGICYVRLGEYQKGIDLLEKFHVEDRVMQPLAYGLLGDAYMELNKTGQGIAAYKKAGYYSDNDLIAPLYLMRAGLALEKAGKNKEAVAIYRQIKQKYPQSLQGHDIDKYLARAGDTE</sequence>
<dbReference type="RefSeq" id="WP_344976742.1">
    <property type="nucleotide sequence ID" value="NZ_BAABFN010000002.1"/>
</dbReference>
<dbReference type="SUPFAM" id="SSF48452">
    <property type="entry name" value="TPR-like"/>
    <property type="match status" value="1"/>
</dbReference>
<protein>
    <recommendedName>
        <fullName evidence="4">Tetratricopeptide repeat protein</fullName>
    </recommendedName>
</protein>
<proteinExistence type="predicted"/>
<dbReference type="Pfam" id="PF13174">
    <property type="entry name" value="TPR_6"/>
    <property type="match status" value="1"/>
</dbReference>
<name>A0ABP8FKG4_9BACT</name>
<dbReference type="InterPro" id="IPR011990">
    <property type="entry name" value="TPR-like_helical_dom_sf"/>
</dbReference>
<dbReference type="SMART" id="SM00028">
    <property type="entry name" value="TPR"/>
    <property type="match status" value="2"/>
</dbReference>